<organism evidence="2 3">
    <name type="scientific">Proteus hauseri ATCC 700826</name>
    <dbReference type="NCBI Taxonomy" id="1354271"/>
    <lineage>
        <taxon>Bacteria</taxon>
        <taxon>Pseudomonadati</taxon>
        <taxon>Pseudomonadota</taxon>
        <taxon>Gammaproteobacteria</taxon>
        <taxon>Enterobacterales</taxon>
        <taxon>Morganellaceae</taxon>
        <taxon>Proteus</taxon>
    </lineage>
</organism>
<feature type="transmembrane region" description="Helical" evidence="1">
    <location>
        <begin position="92"/>
        <end position="113"/>
    </location>
</feature>
<comment type="caution">
    <text evidence="2">The sequence shown here is derived from an EMBL/GenBank/DDBJ whole genome shotgun (WGS) entry which is preliminary data.</text>
</comment>
<protein>
    <submittedName>
        <fullName evidence="2">Membrane protein</fullName>
    </submittedName>
</protein>
<gene>
    <name evidence="2" type="ORF">M997_1689</name>
</gene>
<keyword evidence="1" id="KW-0812">Transmembrane</keyword>
<keyword evidence="1" id="KW-1133">Transmembrane helix</keyword>
<evidence type="ECO:0000313" key="3">
    <source>
        <dbReference type="Proteomes" id="UP000078250"/>
    </source>
</evidence>
<dbReference type="RefSeq" id="WP_064719672.1">
    <property type="nucleotide sequence ID" value="NZ_LXEV01000021.1"/>
</dbReference>
<reference evidence="2 3" key="1">
    <citation type="submission" date="2016-04" db="EMBL/GenBank/DDBJ databases">
        <title>ATOL: Assembling a taxonomically balanced genome-scale reconstruction of the evolutionary history of the Enterobacteriaceae.</title>
        <authorList>
            <person name="Plunkett G.III."/>
            <person name="Neeno-Eckwall E.C."/>
            <person name="Glasner J.D."/>
            <person name="Perna N.T."/>
        </authorList>
    </citation>
    <scope>NUCLEOTIDE SEQUENCE [LARGE SCALE GENOMIC DNA]</scope>
    <source>
        <strain evidence="2 3">ATCC 700826</strain>
    </source>
</reference>
<keyword evidence="3" id="KW-1185">Reference proteome</keyword>
<evidence type="ECO:0000256" key="1">
    <source>
        <dbReference type="SAM" id="Phobius"/>
    </source>
</evidence>
<dbReference type="Pfam" id="PF10947">
    <property type="entry name" value="DUF2628"/>
    <property type="match status" value="1"/>
</dbReference>
<dbReference type="Proteomes" id="UP000078250">
    <property type="component" value="Unassembled WGS sequence"/>
</dbReference>
<feature type="transmembrane region" description="Helical" evidence="1">
    <location>
        <begin position="65"/>
        <end position="86"/>
    </location>
</feature>
<evidence type="ECO:0000313" key="2">
    <source>
        <dbReference type="EMBL" id="OAT47162.1"/>
    </source>
</evidence>
<dbReference type="InterPro" id="IPR024399">
    <property type="entry name" value="DUF2628"/>
</dbReference>
<keyword evidence="1" id="KW-0472">Membrane</keyword>
<accession>A0AAJ3HSK7</accession>
<feature type="transmembrane region" description="Helical" evidence="1">
    <location>
        <begin position="40"/>
        <end position="58"/>
    </location>
</feature>
<proteinExistence type="predicted"/>
<name>A0AAJ3HSK7_PROHU</name>
<dbReference type="AlphaFoldDB" id="A0AAJ3HSK7"/>
<dbReference type="EMBL" id="LXEV01000021">
    <property type="protein sequence ID" value="OAT47162.1"/>
    <property type="molecule type" value="Genomic_DNA"/>
</dbReference>
<sequence>MNKEYSAKWEERFAFIEQYGSPKSPEYKAAYKGLAFGKRILIGMNIWAFFFGFIYFLILGLWRKALTLLAVNIAIIIVISIIVDALSINPSFMNAVSIALNFLWAATANYAYYLKEKKNDQGWNPFAGIF</sequence>